<sequence length="125" mass="14191">MINKVGQVMLYVNDQEACMKFWTEQVGFTLVNEHSMGDMKWYVIAPTGEAQTSIVLHNKELISKMQPELNLGTPSLLFFSEDLDSLYQNLVEKSITVGEIVNMPTGRVFNFADNEGNYFAVMETK</sequence>
<dbReference type="EMBL" id="CP011388">
    <property type="protein sequence ID" value="ANE45805.1"/>
    <property type="molecule type" value="Genomic_DNA"/>
</dbReference>
<dbReference type="SUPFAM" id="SSF54593">
    <property type="entry name" value="Glyoxalase/Bleomycin resistance protein/Dihydroxybiphenyl dioxygenase"/>
    <property type="match status" value="1"/>
</dbReference>
<keyword evidence="3" id="KW-1185">Reference proteome</keyword>
<evidence type="ECO:0000259" key="1">
    <source>
        <dbReference type="PROSITE" id="PS51819"/>
    </source>
</evidence>
<dbReference type="Pfam" id="PF00903">
    <property type="entry name" value="Glyoxalase"/>
    <property type="match status" value="1"/>
</dbReference>
<dbReference type="OrthoDB" id="9803079at2"/>
<organism evidence="2 3">
    <name type="scientific">Paenibacillus swuensis</name>
    <dbReference type="NCBI Taxonomy" id="1178515"/>
    <lineage>
        <taxon>Bacteria</taxon>
        <taxon>Bacillati</taxon>
        <taxon>Bacillota</taxon>
        <taxon>Bacilli</taxon>
        <taxon>Bacillales</taxon>
        <taxon>Paenibacillaceae</taxon>
        <taxon>Paenibacillus</taxon>
    </lineage>
</organism>
<protein>
    <submittedName>
        <fullName evidence="2">Glyoxalase</fullName>
    </submittedName>
</protein>
<reference evidence="2 3" key="1">
    <citation type="submission" date="2015-01" db="EMBL/GenBank/DDBJ databases">
        <title>Paenibacillus swuensis/DY6/whole genome sequencing.</title>
        <authorList>
            <person name="Kim M.K."/>
            <person name="Srinivasan S."/>
            <person name="Lee J.-J."/>
        </authorList>
    </citation>
    <scope>NUCLEOTIDE SEQUENCE [LARGE SCALE GENOMIC DNA]</scope>
    <source>
        <strain evidence="2 3">DY6</strain>
    </source>
</reference>
<dbReference type="AlphaFoldDB" id="A0A172TFG6"/>
<feature type="domain" description="VOC" evidence="1">
    <location>
        <begin position="4"/>
        <end position="124"/>
    </location>
</feature>
<dbReference type="RefSeq" id="WP_068604909.1">
    <property type="nucleotide sequence ID" value="NZ_CP011388.1"/>
</dbReference>
<dbReference type="InterPro" id="IPR004360">
    <property type="entry name" value="Glyas_Fos-R_dOase_dom"/>
</dbReference>
<dbReference type="PANTHER" id="PTHR36437:SF2">
    <property type="entry name" value="GLYOXALASE_BLEOMYCIN RESISTANCE PROTEIN_DIOXYGENASE"/>
    <property type="match status" value="1"/>
</dbReference>
<proteinExistence type="predicted"/>
<dbReference type="PANTHER" id="PTHR36437">
    <property type="entry name" value="GLYOXALASE/BLEOMYCIN RESISTANCE PROTEIN/DIOXYGENASE"/>
    <property type="match status" value="1"/>
</dbReference>
<evidence type="ECO:0000313" key="2">
    <source>
        <dbReference type="EMBL" id="ANE45805.1"/>
    </source>
</evidence>
<dbReference type="InterPro" id="IPR037523">
    <property type="entry name" value="VOC_core"/>
</dbReference>
<evidence type="ECO:0000313" key="3">
    <source>
        <dbReference type="Proteomes" id="UP000076927"/>
    </source>
</evidence>
<dbReference type="STRING" id="1178515.SY83_05265"/>
<dbReference type="PATRIC" id="fig|1178515.4.peg.1069"/>
<dbReference type="CDD" id="cd07263">
    <property type="entry name" value="VOC_like"/>
    <property type="match status" value="1"/>
</dbReference>
<dbReference type="InterPro" id="IPR029068">
    <property type="entry name" value="Glyas_Bleomycin-R_OHBP_Dase"/>
</dbReference>
<dbReference type="KEGG" id="pswu:SY83_05265"/>
<name>A0A172TFG6_9BACL</name>
<accession>A0A172TFG6</accession>
<dbReference type="Gene3D" id="3.10.180.10">
    <property type="entry name" value="2,3-Dihydroxybiphenyl 1,2-Dioxygenase, domain 1"/>
    <property type="match status" value="1"/>
</dbReference>
<dbReference type="Proteomes" id="UP000076927">
    <property type="component" value="Chromosome"/>
</dbReference>
<dbReference type="PROSITE" id="PS51819">
    <property type="entry name" value="VOC"/>
    <property type="match status" value="1"/>
</dbReference>
<gene>
    <name evidence="2" type="ORF">SY83_05265</name>
</gene>